<gene>
    <name evidence="3" type="ORF">ECRASSUSDP1_LOCUS29088</name>
</gene>
<evidence type="ECO:0000256" key="1">
    <source>
        <dbReference type="SAM" id="MobiDB-lite"/>
    </source>
</evidence>
<comment type="caution">
    <text evidence="3">The sequence shown here is derived from an EMBL/GenBank/DDBJ whole genome shotgun (WGS) entry which is preliminary data.</text>
</comment>
<dbReference type="InterPro" id="IPR046985">
    <property type="entry name" value="IP5"/>
</dbReference>
<feature type="region of interest" description="Disordered" evidence="1">
    <location>
        <begin position="46"/>
        <end position="185"/>
    </location>
</feature>
<protein>
    <recommendedName>
        <fullName evidence="2">Inositol polyphosphate-related phosphatase domain-containing protein</fullName>
    </recommendedName>
</protein>
<evidence type="ECO:0000259" key="2">
    <source>
        <dbReference type="SMART" id="SM00128"/>
    </source>
</evidence>
<dbReference type="GO" id="GO:0004439">
    <property type="term" value="F:phosphatidylinositol-4,5-bisphosphate 5-phosphatase activity"/>
    <property type="evidence" value="ECO:0007669"/>
    <property type="project" value="TreeGrafter"/>
</dbReference>
<dbReference type="PANTHER" id="PTHR11200:SF297">
    <property type="entry name" value="INOSITOL POLYPHOSPHATE-RELATED PHOSPHATASE DOMAIN-CONTAINING PROTEIN"/>
    <property type="match status" value="1"/>
</dbReference>
<evidence type="ECO:0000313" key="4">
    <source>
        <dbReference type="Proteomes" id="UP001295684"/>
    </source>
</evidence>
<proteinExistence type="predicted"/>
<feature type="compositionally biased region" description="Polar residues" evidence="1">
    <location>
        <begin position="163"/>
        <end position="176"/>
    </location>
</feature>
<keyword evidence="4" id="KW-1185">Reference proteome</keyword>
<dbReference type="Proteomes" id="UP001295684">
    <property type="component" value="Unassembled WGS sequence"/>
</dbReference>
<dbReference type="Gene3D" id="3.60.10.10">
    <property type="entry name" value="Endonuclease/exonuclease/phosphatase"/>
    <property type="match status" value="1"/>
</dbReference>
<dbReference type="EMBL" id="CAMPGE010029964">
    <property type="protein sequence ID" value="CAI2387455.1"/>
    <property type="molecule type" value="Genomic_DNA"/>
</dbReference>
<dbReference type="InterPro" id="IPR000300">
    <property type="entry name" value="IPPc"/>
</dbReference>
<sequence length="600" mass="68691">MGKKNKVVPAPAEDIKEAEDKKIALSNQSSLPPIDSHMQDKTFETNDNIPLKLKGLPKPENTSSKMGSKMEIQKEMKDSGQKQIISPVPDEIVQQIVSSNKKDEVFTKEEAKATSPKLTLLKSSSANQLYEEDEKKQEVSNLIETGKNAESKNGPKSLENDNDTYSDSPQSKQESQASERGKDNSKMNILEEEKNENPNAMNLFKKAFIGKIEAYTDKIQKANSKAKQRIKREPIWAWDDEEAKSDTIRDNIIRILSITWNMNAKKPQIDLNTLLRPDINHDIIAVGSEECLKTIFKSAFGANKIKWVKMIQKCLGDEYKVVSSHSLMGIHLVVFASIRVIPMISNVKSKHIATGVWNSIGNKGGVGICFDIGRTSCLFINCHLASGEEDLKEERRMRDFHKIEMKLRLPDKNKVSFHSPDPQEDITRVSNRFDCCIWTGDFNFRFRRKNLKIIDLIKNNKFDILKENESLTLRLNAEKLLTDFIEGPIEFAPTYKILHNTDKYNKKRIPAWCDRIIYKCKNDCLSQVSYDSINTIKSSDHRPVFSQFELRIKCDAEVKRKTETFDSVYKSNTERNTVYKIHKKKERNLGKNQSKACVIF</sequence>
<dbReference type="PANTHER" id="PTHR11200">
    <property type="entry name" value="INOSITOL 5-PHOSPHATASE"/>
    <property type="match status" value="1"/>
</dbReference>
<evidence type="ECO:0000313" key="3">
    <source>
        <dbReference type="EMBL" id="CAI2387455.1"/>
    </source>
</evidence>
<dbReference type="SUPFAM" id="SSF56219">
    <property type="entry name" value="DNase I-like"/>
    <property type="match status" value="1"/>
</dbReference>
<dbReference type="SMART" id="SM00128">
    <property type="entry name" value="IPPc"/>
    <property type="match status" value="1"/>
</dbReference>
<dbReference type="GO" id="GO:0046856">
    <property type="term" value="P:phosphatidylinositol dephosphorylation"/>
    <property type="evidence" value="ECO:0007669"/>
    <property type="project" value="InterPro"/>
</dbReference>
<dbReference type="Pfam" id="PF22669">
    <property type="entry name" value="Exo_endo_phos2"/>
    <property type="match status" value="1"/>
</dbReference>
<feature type="domain" description="Inositol polyphosphate-related phosphatase" evidence="2">
    <location>
        <begin position="251"/>
        <end position="559"/>
    </location>
</feature>
<feature type="compositionally biased region" description="Low complexity" evidence="1">
    <location>
        <begin position="113"/>
        <end position="126"/>
    </location>
</feature>
<dbReference type="InterPro" id="IPR036691">
    <property type="entry name" value="Endo/exonu/phosph_ase_sf"/>
</dbReference>
<feature type="compositionally biased region" description="Basic and acidic residues" evidence="1">
    <location>
        <begin position="100"/>
        <end position="112"/>
    </location>
</feature>
<name>A0AAD2DC90_EUPCR</name>
<organism evidence="3 4">
    <name type="scientific">Euplotes crassus</name>
    <dbReference type="NCBI Taxonomy" id="5936"/>
    <lineage>
        <taxon>Eukaryota</taxon>
        <taxon>Sar</taxon>
        <taxon>Alveolata</taxon>
        <taxon>Ciliophora</taxon>
        <taxon>Intramacronucleata</taxon>
        <taxon>Spirotrichea</taxon>
        <taxon>Hypotrichia</taxon>
        <taxon>Euplotida</taxon>
        <taxon>Euplotidae</taxon>
        <taxon>Moneuplotes</taxon>
    </lineage>
</organism>
<reference evidence="3" key="1">
    <citation type="submission" date="2023-07" db="EMBL/GenBank/DDBJ databases">
        <authorList>
            <consortium name="AG Swart"/>
            <person name="Singh M."/>
            <person name="Singh A."/>
            <person name="Seah K."/>
            <person name="Emmerich C."/>
        </authorList>
    </citation>
    <scope>NUCLEOTIDE SEQUENCE</scope>
    <source>
        <strain evidence="3">DP1</strain>
    </source>
</reference>
<accession>A0AAD2DC90</accession>
<dbReference type="AlphaFoldDB" id="A0AAD2DC90"/>
<feature type="compositionally biased region" description="Basic and acidic residues" evidence="1">
    <location>
        <begin position="71"/>
        <end position="80"/>
    </location>
</feature>